<dbReference type="EMBL" id="RHXB01000001">
    <property type="protein sequence ID" value="RSE29352.1"/>
    <property type="molecule type" value="Genomic_DNA"/>
</dbReference>
<name>A0A3R9LTW8_9ENTR</name>
<evidence type="ECO:0000259" key="1">
    <source>
        <dbReference type="Pfam" id="PF00248"/>
    </source>
</evidence>
<dbReference type="Gene3D" id="3.20.20.100">
    <property type="entry name" value="NADP-dependent oxidoreductase domain"/>
    <property type="match status" value="1"/>
</dbReference>
<dbReference type="SUPFAM" id="SSF51430">
    <property type="entry name" value="NAD(P)-linked oxidoreductase"/>
    <property type="match status" value="1"/>
</dbReference>
<dbReference type="InterPro" id="IPR023210">
    <property type="entry name" value="NADP_OxRdtase_dom"/>
</dbReference>
<proteinExistence type="predicted"/>
<comment type="caution">
    <text evidence="2">The sequence shown here is derived from an EMBL/GenBank/DDBJ whole genome shotgun (WGS) entry which is preliminary data.</text>
</comment>
<organism evidence="2 3">
    <name type="scientific">Atlantibacter subterraneus</name>
    <dbReference type="NCBI Taxonomy" id="255519"/>
    <lineage>
        <taxon>Bacteria</taxon>
        <taxon>Pseudomonadati</taxon>
        <taxon>Pseudomonadota</taxon>
        <taxon>Gammaproteobacteria</taxon>
        <taxon>Enterobacterales</taxon>
        <taxon>Enterobacteriaceae</taxon>
        <taxon>Atlantibacter</taxon>
    </lineage>
</organism>
<gene>
    <name evidence="2" type="ORF">EGT71_02255</name>
</gene>
<dbReference type="InterPro" id="IPR036812">
    <property type="entry name" value="NAD(P)_OxRdtase_dom_sf"/>
</dbReference>
<feature type="domain" description="NADP-dependent oxidoreductase" evidence="1">
    <location>
        <begin position="4"/>
        <end position="279"/>
    </location>
</feature>
<protein>
    <submittedName>
        <fullName evidence="2">Oxidoreductase</fullName>
    </submittedName>
</protein>
<evidence type="ECO:0000313" key="3">
    <source>
        <dbReference type="Proteomes" id="UP000275331"/>
    </source>
</evidence>
<accession>A0A3R9LTW8</accession>
<dbReference type="OrthoDB" id="1491134at2"/>
<dbReference type="Pfam" id="PF00248">
    <property type="entry name" value="Aldo_ket_red"/>
    <property type="match status" value="1"/>
</dbReference>
<evidence type="ECO:0000313" key="2">
    <source>
        <dbReference type="EMBL" id="RSE29352.1"/>
    </source>
</evidence>
<dbReference type="Proteomes" id="UP000275331">
    <property type="component" value="Unassembled WGS sequence"/>
</dbReference>
<dbReference type="RefSeq" id="WP_125292390.1">
    <property type="nucleotide sequence ID" value="NZ_JAPTZM010000006.1"/>
</dbReference>
<dbReference type="AlphaFoldDB" id="A0A3R9LTW8"/>
<reference evidence="2 3" key="1">
    <citation type="submission" date="2018-10" db="EMBL/GenBank/DDBJ databases">
        <title>Transmission dynamics of multidrug resistant bacteria on intensive care unit surfaces.</title>
        <authorList>
            <person name="D'Souza A.W."/>
            <person name="Potter R.F."/>
            <person name="Wallace M."/>
            <person name="Shupe A."/>
            <person name="Patel S."/>
            <person name="Sun S."/>
            <person name="Gul D."/>
            <person name="Kwon J.H."/>
            <person name="Andleeb S."/>
            <person name="Burnham C.-A.D."/>
            <person name="Dantas G."/>
        </authorList>
    </citation>
    <scope>NUCLEOTIDE SEQUENCE [LARGE SCALE GENOMIC DNA]</scope>
    <source>
        <strain evidence="2 3">AS_373</strain>
    </source>
</reference>
<sequence>MKNLILGTALWGWGVDKNTAFAMLDHFFANGGEMVDSATNYPINKNNDDYLLALKWISEWVSINGKIKTLVKIGSVDNSGSPLFDLSPPKIAYDIEKLQSYLNESLFCVSVHWDNRNLDDQYEVDCTIDELLSQAKKNTFQLGLSGLSFPSTYLRLCNEVSDKIIIQVKENISTSDSREFYQKYLPNDKVDYYAYGINMGGMKKGVNSSSSIALRNIKNNHDILNKIDQFIESNAPIIQLADYNEFALLYTYLNKELNGVIIGPRNLDQITHSMVFWKKLEIYNNDIIKGNLHEKMIAIKM</sequence>